<evidence type="ECO:0000313" key="10">
    <source>
        <dbReference type="Proteomes" id="UP000824049"/>
    </source>
</evidence>
<dbReference type="Pfam" id="PF17126">
    <property type="entry name" value="RsmF_methylt_CI"/>
    <property type="match status" value="1"/>
</dbReference>
<dbReference type="EMBL" id="DXBR01000075">
    <property type="protein sequence ID" value="HIZ39925.1"/>
    <property type="molecule type" value="Genomic_DNA"/>
</dbReference>
<keyword evidence="1" id="KW-0963">Cytoplasm</keyword>
<keyword evidence="3 6" id="KW-0808">Transferase</keyword>
<dbReference type="PANTHER" id="PTHR22807:SF30">
    <property type="entry name" value="28S RRNA (CYTOSINE(4447)-C(5))-METHYLTRANSFERASE-RELATED"/>
    <property type="match status" value="1"/>
</dbReference>
<keyword evidence="4 6" id="KW-0949">S-adenosyl-L-methionine</keyword>
<feature type="domain" description="SAM-dependent MTase RsmB/NOP-type" evidence="8">
    <location>
        <begin position="1"/>
        <end position="323"/>
    </location>
</feature>
<dbReference type="GO" id="GO:0008173">
    <property type="term" value="F:RNA methyltransferase activity"/>
    <property type="evidence" value="ECO:0007669"/>
    <property type="project" value="InterPro"/>
</dbReference>
<feature type="binding site" evidence="6">
    <location>
        <position position="131"/>
    </location>
    <ligand>
        <name>S-adenosyl-L-methionine</name>
        <dbReference type="ChEBI" id="CHEBI:59789"/>
    </ligand>
</feature>
<feature type="region of interest" description="Disordered" evidence="7">
    <location>
        <begin position="346"/>
        <end position="375"/>
    </location>
</feature>
<evidence type="ECO:0000259" key="8">
    <source>
        <dbReference type="PROSITE" id="PS51686"/>
    </source>
</evidence>
<proteinExistence type="inferred from homology"/>
<dbReference type="GO" id="GO:0003723">
    <property type="term" value="F:RNA binding"/>
    <property type="evidence" value="ECO:0007669"/>
    <property type="project" value="UniProtKB-UniRule"/>
</dbReference>
<dbReference type="Pfam" id="PF17125">
    <property type="entry name" value="Methyltr_RsmF_N"/>
    <property type="match status" value="1"/>
</dbReference>
<dbReference type="PROSITE" id="PS51686">
    <property type="entry name" value="SAM_MT_RSMB_NOP"/>
    <property type="match status" value="1"/>
</dbReference>
<dbReference type="InterPro" id="IPR027391">
    <property type="entry name" value="Nol1_Nop2_Fmu_2"/>
</dbReference>
<reference evidence="9" key="1">
    <citation type="journal article" date="2021" name="PeerJ">
        <title>Extensive microbial diversity within the chicken gut microbiome revealed by metagenomics and culture.</title>
        <authorList>
            <person name="Gilroy R."/>
            <person name="Ravi A."/>
            <person name="Getino M."/>
            <person name="Pursley I."/>
            <person name="Horton D.L."/>
            <person name="Alikhan N.F."/>
            <person name="Baker D."/>
            <person name="Gharbi K."/>
            <person name="Hall N."/>
            <person name="Watson M."/>
            <person name="Adriaenssens E.M."/>
            <person name="Foster-Nyarko E."/>
            <person name="Jarju S."/>
            <person name="Secka A."/>
            <person name="Antonio M."/>
            <person name="Oren A."/>
            <person name="Chaudhuri R.R."/>
            <person name="La Ragione R."/>
            <person name="Hildebrand F."/>
            <person name="Pallen M.J."/>
        </authorList>
    </citation>
    <scope>NUCLEOTIDE SEQUENCE</scope>
    <source>
        <strain evidence="9">CHK179-28034</strain>
    </source>
</reference>
<evidence type="ECO:0000256" key="1">
    <source>
        <dbReference type="ARBA" id="ARBA00022490"/>
    </source>
</evidence>
<protein>
    <submittedName>
        <fullName evidence="9">RsmB/NOP family class I SAM-dependent RNA methyltransferase</fullName>
    </submittedName>
</protein>
<evidence type="ECO:0000256" key="3">
    <source>
        <dbReference type="ARBA" id="ARBA00022679"/>
    </source>
</evidence>
<keyword evidence="2 6" id="KW-0489">Methyltransferase</keyword>
<sequence length="511" mass="57375">MYLPKEFEQKMRRLLGEDYDNYSGSFAKGYGQTFRANQLKIQPAELLRRFAAKPVPWCGYGYYYEGEERLSAHPYYFGGAYYIQEPCAMAPASFLPVKPGDKVLDLCAAPGGKTTALAAKMQGQGILVANDISISRCKALLKNMELAGVRNAVITCESPERLAGRFAGYFDCVLVDAPCSGEGMFRKEPSMAREWSQEEVERYSALQKEIVRQASQMVRPGGCLLYSTCTYSPEENEQVVETLLAQEGDRGEPGQQEDSRKRTAARQNEQRMFRMEPLPLYPGVDQGHPEWSRSKEESLLHCRRFWNHRVDGEGQFAALLRKEGCRADAAEENKSGAAAFQAALPPEISFPKKKNNKKSRKGKGGAVRADSAQSAAENREELRQFLSRCSLSVPEERLRFIDERVFLLPEGCPDMNGFRVVRSGLYLGDCKKKRFEPSQALAMALYPGEYENTVKLLPDDPRVEKYLRGETVEAESADGWTLICVDHLSLGWGKSSRGSIKNKIAPGWRKQ</sequence>
<feature type="active site" description="Nucleophile" evidence="6">
    <location>
        <position position="229"/>
    </location>
</feature>
<feature type="binding site" evidence="6">
    <location>
        <position position="176"/>
    </location>
    <ligand>
        <name>S-adenosyl-L-methionine</name>
        <dbReference type="ChEBI" id="CHEBI:59789"/>
    </ligand>
</feature>
<dbReference type="Pfam" id="PF13636">
    <property type="entry name" value="Methyltranf_PUA"/>
    <property type="match status" value="1"/>
</dbReference>
<evidence type="ECO:0000256" key="7">
    <source>
        <dbReference type="SAM" id="MobiDB-lite"/>
    </source>
</evidence>
<feature type="compositionally biased region" description="Basic and acidic residues" evidence="7">
    <location>
        <begin position="247"/>
        <end position="261"/>
    </location>
</feature>
<evidence type="ECO:0000256" key="2">
    <source>
        <dbReference type="ARBA" id="ARBA00022603"/>
    </source>
</evidence>
<keyword evidence="5 6" id="KW-0694">RNA-binding</keyword>
<evidence type="ECO:0000256" key="4">
    <source>
        <dbReference type="ARBA" id="ARBA00022691"/>
    </source>
</evidence>
<organism evidence="9 10">
    <name type="scientific">Candidatus Anaerobutyricum stercoris</name>
    <dbReference type="NCBI Taxonomy" id="2838457"/>
    <lineage>
        <taxon>Bacteria</taxon>
        <taxon>Bacillati</taxon>
        <taxon>Bacillota</taxon>
        <taxon>Clostridia</taxon>
        <taxon>Lachnospirales</taxon>
        <taxon>Lachnospiraceae</taxon>
        <taxon>Anaerobutyricum</taxon>
    </lineage>
</organism>
<dbReference type="GO" id="GO:0001510">
    <property type="term" value="P:RNA methylation"/>
    <property type="evidence" value="ECO:0007669"/>
    <property type="project" value="InterPro"/>
</dbReference>
<dbReference type="InterPro" id="IPR031341">
    <property type="entry name" value="Methyltr_RsmF_N"/>
</dbReference>
<dbReference type="Gene3D" id="3.40.50.150">
    <property type="entry name" value="Vaccinia Virus protein VP39"/>
    <property type="match status" value="1"/>
</dbReference>
<evidence type="ECO:0000313" key="9">
    <source>
        <dbReference type="EMBL" id="HIZ39925.1"/>
    </source>
</evidence>
<feature type="compositionally biased region" description="Basic residues" evidence="7">
    <location>
        <begin position="351"/>
        <end position="363"/>
    </location>
</feature>
<evidence type="ECO:0000256" key="6">
    <source>
        <dbReference type="PROSITE-ProRule" id="PRU01023"/>
    </source>
</evidence>
<comment type="caution">
    <text evidence="9">The sequence shown here is derived from an EMBL/GenBank/DDBJ whole genome shotgun (WGS) entry which is preliminary data.</text>
</comment>
<gene>
    <name evidence="9" type="ORF">H9968_08380</name>
</gene>
<dbReference type="Gene3D" id="2.30.130.60">
    <property type="match status" value="1"/>
</dbReference>
<dbReference type="Gene3D" id="3.30.70.1170">
    <property type="entry name" value="Sun protein, domain 3"/>
    <property type="match status" value="1"/>
</dbReference>
<comment type="caution">
    <text evidence="6">Lacks conserved residue(s) required for the propagation of feature annotation.</text>
</comment>
<evidence type="ECO:0000256" key="5">
    <source>
        <dbReference type="ARBA" id="ARBA00022884"/>
    </source>
</evidence>
<feature type="binding site" evidence="6">
    <location>
        <begin position="107"/>
        <end position="113"/>
    </location>
    <ligand>
        <name>S-adenosyl-L-methionine</name>
        <dbReference type="ChEBI" id="CHEBI:59789"/>
    </ligand>
</feature>
<dbReference type="AlphaFoldDB" id="A0A9D2EM50"/>
<comment type="similarity">
    <text evidence="6">Belongs to the class I-like SAM-binding methyltransferase superfamily. RsmB/NOP family.</text>
</comment>
<dbReference type="CDD" id="cd02440">
    <property type="entry name" value="AdoMet_MTases"/>
    <property type="match status" value="1"/>
</dbReference>
<dbReference type="Pfam" id="PF01189">
    <property type="entry name" value="Methyltr_RsmB-F"/>
    <property type="match status" value="1"/>
</dbReference>
<dbReference type="InterPro" id="IPR023267">
    <property type="entry name" value="RCMT"/>
</dbReference>
<dbReference type="SUPFAM" id="SSF53335">
    <property type="entry name" value="S-adenosyl-L-methionine-dependent methyltransferases"/>
    <property type="match status" value="1"/>
</dbReference>
<accession>A0A9D2EM50</accession>
<dbReference type="Proteomes" id="UP000824049">
    <property type="component" value="Unassembled WGS sequence"/>
</dbReference>
<dbReference type="PRINTS" id="PR02008">
    <property type="entry name" value="RCMTFAMILY"/>
</dbReference>
<dbReference type="InterPro" id="IPR049560">
    <property type="entry name" value="MeTrfase_RsmB-F_NOP2_cat"/>
</dbReference>
<name>A0A9D2EM50_9FIRM</name>
<dbReference type="PANTHER" id="PTHR22807">
    <property type="entry name" value="NOP2 YEAST -RELATED NOL1/NOP2/FMU SUN DOMAIN-CONTAINING"/>
    <property type="match status" value="1"/>
</dbReference>
<dbReference type="CDD" id="cd21147">
    <property type="entry name" value="RsmF_methylt_CTD1"/>
    <property type="match status" value="1"/>
</dbReference>
<dbReference type="InterPro" id="IPR031340">
    <property type="entry name" value="RsmF_methylt_CI"/>
</dbReference>
<reference evidence="9" key="2">
    <citation type="submission" date="2021-04" db="EMBL/GenBank/DDBJ databases">
        <authorList>
            <person name="Gilroy R."/>
        </authorList>
    </citation>
    <scope>NUCLEOTIDE SEQUENCE</scope>
    <source>
        <strain evidence="9">CHK179-28034</strain>
    </source>
</reference>
<dbReference type="InterPro" id="IPR001678">
    <property type="entry name" value="MeTrfase_RsmB-F_NOP2_dom"/>
</dbReference>
<dbReference type="InterPro" id="IPR029063">
    <property type="entry name" value="SAM-dependent_MTases_sf"/>
</dbReference>
<feature type="region of interest" description="Disordered" evidence="7">
    <location>
        <begin position="247"/>
        <end position="267"/>
    </location>
</feature>